<accession>A0ABS8STW5</accession>
<reference evidence="1 2" key="1">
    <citation type="journal article" date="2021" name="BMC Genomics">
        <title>Datura genome reveals duplications of psychoactive alkaloid biosynthetic genes and high mutation rate following tissue culture.</title>
        <authorList>
            <person name="Rajewski A."/>
            <person name="Carter-House D."/>
            <person name="Stajich J."/>
            <person name="Litt A."/>
        </authorList>
    </citation>
    <scope>NUCLEOTIDE SEQUENCE [LARGE SCALE GENOMIC DNA]</scope>
    <source>
        <strain evidence="1">AR-01</strain>
    </source>
</reference>
<dbReference type="EMBL" id="JACEIK010000802">
    <property type="protein sequence ID" value="MCD7462427.1"/>
    <property type="molecule type" value="Genomic_DNA"/>
</dbReference>
<protein>
    <submittedName>
        <fullName evidence="1">Uncharacterized protein</fullName>
    </submittedName>
</protein>
<keyword evidence="2" id="KW-1185">Reference proteome</keyword>
<gene>
    <name evidence="1" type="ORF">HAX54_048531</name>
</gene>
<comment type="caution">
    <text evidence="1">The sequence shown here is derived from an EMBL/GenBank/DDBJ whole genome shotgun (WGS) entry which is preliminary data.</text>
</comment>
<proteinExistence type="predicted"/>
<dbReference type="Proteomes" id="UP000823775">
    <property type="component" value="Unassembled WGS sequence"/>
</dbReference>
<organism evidence="1 2">
    <name type="scientific">Datura stramonium</name>
    <name type="common">Jimsonweed</name>
    <name type="synonym">Common thornapple</name>
    <dbReference type="NCBI Taxonomy" id="4076"/>
    <lineage>
        <taxon>Eukaryota</taxon>
        <taxon>Viridiplantae</taxon>
        <taxon>Streptophyta</taxon>
        <taxon>Embryophyta</taxon>
        <taxon>Tracheophyta</taxon>
        <taxon>Spermatophyta</taxon>
        <taxon>Magnoliopsida</taxon>
        <taxon>eudicotyledons</taxon>
        <taxon>Gunneridae</taxon>
        <taxon>Pentapetalae</taxon>
        <taxon>asterids</taxon>
        <taxon>lamiids</taxon>
        <taxon>Solanales</taxon>
        <taxon>Solanaceae</taxon>
        <taxon>Solanoideae</taxon>
        <taxon>Datureae</taxon>
        <taxon>Datura</taxon>
    </lineage>
</organism>
<evidence type="ECO:0000313" key="1">
    <source>
        <dbReference type="EMBL" id="MCD7462427.1"/>
    </source>
</evidence>
<sequence length="85" mass="9570">THRLTADVEPSIIGIALIQHRSPEALGAQIVDRRSSSVRQNAGTIYSWLQELLGSRVSLFTDQYRRLATLSLVDYWYAQSSAAHR</sequence>
<feature type="non-terminal residue" evidence="1">
    <location>
        <position position="85"/>
    </location>
</feature>
<evidence type="ECO:0000313" key="2">
    <source>
        <dbReference type="Proteomes" id="UP000823775"/>
    </source>
</evidence>
<name>A0ABS8STW5_DATST</name>
<feature type="non-terminal residue" evidence="1">
    <location>
        <position position="1"/>
    </location>
</feature>